<evidence type="ECO:0000313" key="4">
    <source>
        <dbReference type="Proteomes" id="UP000183809"/>
    </source>
</evidence>
<dbReference type="AlphaFoldDB" id="A0A1J9RU03"/>
<dbReference type="EMBL" id="MNUE01000053">
    <property type="protein sequence ID" value="OJD30989.1"/>
    <property type="molecule type" value="Genomic_DNA"/>
</dbReference>
<protein>
    <submittedName>
        <fullName evidence="3">Alpha beta hydrolase</fullName>
    </submittedName>
</protein>
<evidence type="ECO:0000313" key="3">
    <source>
        <dbReference type="EMBL" id="OJD30989.1"/>
    </source>
</evidence>
<evidence type="ECO:0000259" key="2">
    <source>
        <dbReference type="Pfam" id="PF12697"/>
    </source>
</evidence>
<feature type="compositionally biased region" description="Low complexity" evidence="1">
    <location>
        <begin position="27"/>
        <end position="43"/>
    </location>
</feature>
<dbReference type="OrthoDB" id="8119704at2759"/>
<dbReference type="STRING" id="236234.A0A1J9RU03"/>
<reference evidence="3 4" key="1">
    <citation type="submission" date="2016-10" db="EMBL/GenBank/DDBJ databases">
        <title>Proteomics and genomics reveal pathogen-plant mechanisms compatible with a hemibiotrophic lifestyle of Diplodia corticola.</title>
        <authorList>
            <person name="Fernandes I."/>
            <person name="De Jonge R."/>
            <person name="Van De Peer Y."/>
            <person name="Devreese B."/>
            <person name="Alves A."/>
            <person name="Esteves A.C."/>
        </authorList>
    </citation>
    <scope>NUCLEOTIDE SEQUENCE [LARGE SCALE GENOMIC DNA]</scope>
    <source>
        <strain evidence="3 4">CBS 112549</strain>
    </source>
</reference>
<keyword evidence="3" id="KW-0378">Hydrolase</keyword>
<dbReference type="Gene3D" id="3.40.50.1820">
    <property type="entry name" value="alpha/beta hydrolase"/>
    <property type="match status" value="1"/>
</dbReference>
<organism evidence="3 4">
    <name type="scientific">Diplodia corticola</name>
    <dbReference type="NCBI Taxonomy" id="236234"/>
    <lineage>
        <taxon>Eukaryota</taxon>
        <taxon>Fungi</taxon>
        <taxon>Dikarya</taxon>
        <taxon>Ascomycota</taxon>
        <taxon>Pezizomycotina</taxon>
        <taxon>Dothideomycetes</taxon>
        <taxon>Dothideomycetes incertae sedis</taxon>
        <taxon>Botryosphaeriales</taxon>
        <taxon>Botryosphaeriaceae</taxon>
        <taxon>Diplodia</taxon>
    </lineage>
</organism>
<feature type="domain" description="AB hydrolase-1" evidence="2">
    <location>
        <begin position="52"/>
        <end position="333"/>
    </location>
</feature>
<feature type="region of interest" description="Disordered" evidence="1">
    <location>
        <begin position="90"/>
        <end position="112"/>
    </location>
</feature>
<sequence>MPTPPDLNLTTHRIPTTHGLIHVLDTASSSSPQTTTTTTSSPSSSPPTPPTLLLLHGNSSSSQIFLPLIALSLSPNSPLHHHRILALDLPGHGQSSDAPPSDDDPEDSLDKHYTQPAYADCALQVCAALGARDVVVLGWSLGGHNAVEMVAQTTGTTTTGTTTTTQQQRGTVRVRGIMITGTPPALGLEQVRRGFTLGEGREEGGEAQHVNLAATERWTDADFDTFPYEAARGERAAWIRDAAVRTDGRARRVMFDAFEAGRGCDQVRVVAGGKEKEKGKGGVPCAVVNGVDEPFVNLDYLDAIEWGGNLWEGRCHRLPGLGHAPFWEDPKAFLGYWERFVGDCCSETTTGEA</sequence>
<feature type="region of interest" description="Disordered" evidence="1">
    <location>
        <begin position="27"/>
        <end position="53"/>
    </location>
</feature>
<dbReference type="InterPro" id="IPR000073">
    <property type="entry name" value="AB_hydrolase_1"/>
</dbReference>
<comment type="caution">
    <text evidence="3">The sequence shown here is derived from an EMBL/GenBank/DDBJ whole genome shotgun (WGS) entry which is preliminary data.</text>
</comment>
<gene>
    <name evidence="3" type="ORF">BKCO1_5300070</name>
</gene>
<dbReference type="GO" id="GO:0016020">
    <property type="term" value="C:membrane"/>
    <property type="evidence" value="ECO:0007669"/>
    <property type="project" value="TreeGrafter"/>
</dbReference>
<name>A0A1J9RU03_9PEZI</name>
<dbReference type="PANTHER" id="PTHR43798:SF33">
    <property type="entry name" value="HYDROLASE, PUTATIVE (AFU_ORTHOLOGUE AFUA_2G14860)-RELATED"/>
    <property type="match status" value="1"/>
</dbReference>
<proteinExistence type="predicted"/>
<dbReference type="SUPFAM" id="SSF53474">
    <property type="entry name" value="alpha/beta-Hydrolases"/>
    <property type="match status" value="1"/>
</dbReference>
<dbReference type="PANTHER" id="PTHR43798">
    <property type="entry name" value="MONOACYLGLYCEROL LIPASE"/>
    <property type="match status" value="1"/>
</dbReference>
<dbReference type="InterPro" id="IPR050266">
    <property type="entry name" value="AB_hydrolase_sf"/>
</dbReference>
<dbReference type="GeneID" id="31017442"/>
<keyword evidence="4" id="KW-1185">Reference proteome</keyword>
<evidence type="ECO:0000256" key="1">
    <source>
        <dbReference type="SAM" id="MobiDB-lite"/>
    </source>
</evidence>
<dbReference type="InterPro" id="IPR029058">
    <property type="entry name" value="AB_hydrolase_fold"/>
</dbReference>
<dbReference type="GO" id="GO:0016787">
    <property type="term" value="F:hydrolase activity"/>
    <property type="evidence" value="ECO:0007669"/>
    <property type="project" value="UniProtKB-KW"/>
</dbReference>
<dbReference type="RefSeq" id="XP_020127249.1">
    <property type="nucleotide sequence ID" value="XM_020277181.1"/>
</dbReference>
<dbReference type="Proteomes" id="UP000183809">
    <property type="component" value="Unassembled WGS sequence"/>
</dbReference>
<dbReference type="Pfam" id="PF12697">
    <property type="entry name" value="Abhydrolase_6"/>
    <property type="match status" value="1"/>
</dbReference>
<accession>A0A1J9RU03</accession>